<reference evidence="1 2" key="1">
    <citation type="submission" date="2018-08" db="EMBL/GenBank/DDBJ databases">
        <title>Meiothermus granaticius genome AF-68 sequencing project.</title>
        <authorList>
            <person name="Da Costa M.S."/>
            <person name="Albuquerque L."/>
            <person name="Raposo P."/>
            <person name="Froufe H.J.C."/>
            <person name="Barroso C.S."/>
            <person name="Egas C."/>
        </authorList>
    </citation>
    <scope>NUCLEOTIDE SEQUENCE [LARGE SCALE GENOMIC DNA]</scope>
    <source>
        <strain evidence="1 2">AF-68</strain>
    </source>
</reference>
<evidence type="ECO:0000313" key="2">
    <source>
        <dbReference type="Proteomes" id="UP000266178"/>
    </source>
</evidence>
<gene>
    <name evidence="1" type="ORF">Mgrana_03051</name>
</gene>
<dbReference type="EMBL" id="QWLB01000061">
    <property type="protein sequence ID" value="RIH91053.1"/>
    <property type="molecule type" value="Genomic_DNA"/>
</dbReference>
<sequence>MDTWDLYQHLLHQARDREHKSALRALQFLSRHAHHFGQPQAPAEAIREVEVGIKILKQIPVKTGALAAHSVDPMELWEFILRLEQVELQRWNGALAAVQG</sequence>
<dbReference type="AlphaFoldDB" id="A0A399F4P9"/>
<evidence type="ECO:0000313" key="1">
    <source>
        <dbReference type="EMBL" id="RIH91053.1"/>
    </source>
</evidence>
<protein>
    <submittedName>
        <fullName evidence="1">Uncharacterized protein</fullName>
    </submittedName>
</protein>
<keyword evidence="2" id="KW-1185">Reference proteome</keyword>
<proteinExistence type="predicted"/>
<organism evidence="1 2">
    <name type="scientific">Meiothermus granaticius NBRC 107808</name>
    <dbReference type="NCBI Taxonomy" id="1227551"/>
    <lineage>
        <taxon>Bacteria</taxon>
        <taxon>Thermotogati</taxon>
        <taxon>Deinococcota</taxon>
        <taxon>Deinococci</taxon>
        <taxon>Thermales</taxon>
        <taxon>Thermaceae</taxon>
        <taxon>Meiothermus</taxon>
    </lineage>
</organism>
<dbReference type="Proteomes" id="UP000266178">
    <property type="component" value="Unassembled WGS sequence"/>
</dbReference>
<comment type="caution">
    <text evidence="1">The sequence shown here is derived from an EMBL/GenBank/DDBJ whole genome shotgun (WGS) entry which is preliminary data.</text>
</comment>
<name>A0A399F4P9_9DEIN</name>
<accession>A0A399F4P9</accession>
<dbReference type="RefSeq" id="WP_119358481.1">
    <property type="nucleotide sequence ID" value="NZ_BJXM01000005.1"/>
</dbReference>